<proteinExistence type="predicted"/>
<name>A0ABD1V995_9LAMI</name>
<dbReference type="EMBL" id="JBFOLK010000002">
    <property type="protein sequence ID" value="KAL2533919.1"/>
    <property type="molecule type" value="Genomic_DNA"/>
</dbReference>
<sequence>MSKLSAAYKAVANKVDSFDLTLKVLGNRHKKIENIMTNMNQNYETSVAMLAQISGNKKEGKDKQVENFVPQTMSGGFGSPREWVRKAKKYSQLHQVAEELKVGIAEIYLKGKADIWFHGFAASHPDAGWNLSAEELCRRFSNKTGEEIVETFSKIRQFGTGL</sequence>
<protein>
    <submittedName>
        <fullName evidence="1">Uncharacterized protein</fullName>
    </submittedName>
</protein>
<evidence type="ECO:0000313" key="1">
    <source>
        <dbReference type="EMBL" id="KAL2533919.1"/>
    </source>
</evidence>
<organism evidence="1 2">
    <name type="scientific">Abeliophyllum distichum</name>
    <dbReference type="NCBI Taxonomy" id="126358"/>
    <lineage>
        <taxon>Eukaryota</taxon>
        <taxon>Viridiplantae</taxon>
        <taxon>Streptophyta</taxon>
        <taxon>Embryophyta</taxon>
        <taxon>Tracheophyta</taxon>
        <taxon>Spermatophyta</taxon>
        <taxon>Magnoliopsida</taxon>
        <taxon>eudicotyledons</taxon>
        <taxon>Gunneridae</taxon>
        <taxon>Pentapetalae</taxon>
        <taxon>asterids</taxon>
        <taxon>lamiids</taxon>
        <taxon>Lamiales</taxon>
        <taxon>Oleaceae</taxon>
        <taxon>Forsythieae</taxon>
        <taxon>Abeliophyllum</taxon>
    </lineage>
</organism>
<comment type="caution">
    <text evidence="1">The sequence shown here is derived from an EMBL/GenBank/DDBJ whole genome shotgun (WGS) entry which is preliminary data.</text>
</comment>
<gene>
    <name evidence="1" type="ORF">Adt_07270</name>
</gene>
<reference evidence="2" key="1">
    <citation type="submission" date="2024-07" db="EMBL/GenBank/DDBJ databases">
        <title>Two chromosome-level genome assemblies of Korean endemic species Abeliophyllum distichum and Forsythia ovata (Oleaceae).</title>
        <authorList>
            <person name="Jang H."/>
        </authorList>
    </citation>
    <scope>NUCLEOTIDE SEQUENCE [LARGE SCALE GENOMIC DNA]</scope>
</reference>
<keyword evidence="2" id="KW-1185">Reference proteome</keyword>
<dbReference type="AlphaFoldDB" id="A0ABD1V995"/>
<evidence type="ECO:0000313" key="2">
    <source>
        <dbReference type="Proteomes" id="UP001604336"/>
    </source>
</evidence>
<accession>A0ABD1V995</accession>
<dbReference type="Proteomes" id="UP001604336">
    <property type="component" value="Unassembled WGS sequence"/>
</dbReference>